<name>A0ABM5PAH0_DEHRP</name>
<dbReference type="EMBL" id="CP007033">
    <property type="protein sequence ID" value="AHF11484.1"/>
    <property type="molecule type" value="Genomic_DNA"/>
</dbReference>
<sequence length="41" mass="4926">MLEKILGLNRTKYKDIGQNIKINRKNAEKFEKLARILYTLF</sequence>
<proteinExistence type="predicted"/>
<organism evidence="1 2">
    <name type="scientific">Dehalobacter restrictus (strain DSM 9455 / PER-K23)</name>
    <dbReference type="NCBI Taxonomy" id="871738"/>
    <lineage>
        <taxon>Bacteria</taxon>
        <taxon>Bacillati</taxon>
        <taxon>Bacillota</taxon>
        <taxon>Clostridia</taxon>
        <taxon>Eubacteriales</taxon>
        <taxon>Desulfitobacteriaceae</taxon>
        <taxon>Dehalobacter</taxon>
    </lineage>
</organism>
<keyword evidence="2" id="KW-1185">Reference proteome</keyword>
<accession>A0ABM5PAH0</accession>
<evidence type="ECO:0000313" key="1">
    <source>
        <dbReference type="EMBL" id="AHF11484.1"/>
    </source>
</evidence>
<reference evidence="1 2" key="1">
    <citation type="journal article" date="2013" name="Stand. Genomic Sci.">
        <title>Complete genome sequence of Dehalobacter restrictus PER-K23(T.).</title>
        <authorList>
            <person name="Kruse T."/>
            <person name="Maillard J."/>
            <person name="Goodwin L."/>
            <person name="Woyke T."/>
            <person name="Teshima H."/>
            <person name="Bruce D."/>
            <person name="Detter C."/>
            <person name="Tapia R."/>
            <person name="Han C."/>
            <person name="Huntemann M."/>
            <person name="Wei C.L."/>
            <person name="Han J."/>
            <person name="Chen A."/>
            <person name="Kyrpides N."/>
            <person name="Szeto E."/>
            <person name="Markowitz V."/>
            <person name="Ivanova N."/>
            <person name="Pagani I."/>
            <person name="Pati A."/>
            <person name="Pitluck S."/>
            <person name="Nolan M."/>
            <person name="Holliger C."/>
            <person name="Smidt H."/>
        </authorList>
    </citation>
    <scope>NUCLEOTIDE SEQUENCE [LARGE SCALE GENOMIC DNA]</scope>
    <source>
        <strain evidence="2">DSM 9455</strain>
    </source>
</reference>
<evidence type="ECO:0000313" key="2">
    <source>
        <dbReference type="Proteomes" id="UP000018934"/>
    </source>
</evidence>
<protein>
    <submittedName>
        <fullName evidence="1">Uncharacterized protein</fullName>
    </submittedName>
</protein>
<gene>
    <name evidence="1" type="ORF">DEHRE_13430</name>
</gene>
<dbReference type="Proteomes" id="UP000018934">
    <property type="component" value="Chromosome"/>
</dbReference>